<keyword evidence="3" id="KW-0808">Transferase</keyword>
<dbReference type="GO" id="GO:0000155">
    <property type="term" value="F:phosphorelay sensor kinase activity"/>
    <property type="evidence" value="ECO:0007669"/>
    <property type="project" value="InterPro"/>
</dbReference>
<evidence type="ECO:0000256" key="8">
    <source>
        <dbReference type="SAM" id="Coils"/>
    </source>
</evidence>
<dbReference type="InterPro" id="IPR003594">
    <property type="entry name" value="HATPase_dom"/>
</dbReference>
<sequence length="581" mass="63808">MNNDPRIQELLTLKTIAEMLNQAGGLTTQMLNQVLEKLLALTGLTTAWILFIDDNGFESAADLQLPPALLYADKQPMRCAGCSCVNRFRDGRLDRAVNILNCKRIEDAMENDWGDTRGITHHATVPLRSGELKYGVLNVAAPGKRHFEGEELALLEGVALQIGSAIERMHLYAAEQRRSDLFTRLGAFSRALGAAGSRMRSEQTDMRMERADEDNPCRLMRHAAALIGEHFDWPFAALFTVDGPHLVLRAMSLGGELKAPQARIPLRGFPWLHAAVRAQEAALLDSQQIAALFRRRELKPYWPPLEYALAAPIPSGSARSAGLLLVGDTVRGKRAGAERDVLEALGEHLAIVLESDELEANRRELARLEERNKLARDLHDSVSQMLFSLSMTAKGVESLVREQAAEEAIASVRDMQDLSQHALKEMRALIMQLRPAGLEAGLATALGSYGEKLGLTVSAQVHGLRALPRSVEEALWRIGQEALNNIRKHAGTTEASVTLTLGQDSVLLRIADTGRGIAKKRLRQLPPASLGLSTMEERAAALGGRFQLTTSPKGGTIIEVHVPLAADEQRNKRARRENHDD</sequence>
<reference evidence="10 11" key="1">
    <citation type="submission" date="2020-08" db="EMBL/GenBank/DDBJ databases">
        <title>Genomic Encyclopedia of Type Strains, Phase III (KMG-III): the genomes of soil and plant-associated and newly described type strains.</title>
        <authorList>
            <person name="Whitman W."/>
        </authorList>
    </citation>
    <scope>NUCLEOTIDE SEQUENCE [LARGE SCALE GENOMIC DNA]</scope>
    <source>
        <strain evidence="10 11">CECT 5862</strain>
    </source>
</reference>
<evidence type="ECO:0000256" key="7">
    <source>
        <dbReference type="ARBA" id="ARBA00023012"/>
    </source>
</evidence>
<protein>
    <recommendedName>
        <fullName evidence="2">histidine kinase</fullName>
        <ecNumber evidence="2">2.7.13.3</ecNumber>
    </recommendedName>
</protein>
<name>A0A7W5FN46_9BACL</name>
<evidence type="ECO:0000313" key="10">
    <source>
        <dbReference type="EMBL" id="MBB3110669.1"/>
    </source>
</evidence>
<dbReference type="RefSeq" id="WP_183600571.1">
    <property type="nucleotide sequence ID" value="NZ_JACHXK010000005.1"/>
</dbReference>
<evidence type="ECO:0000256" key="5">
    <source>
        <dbReference type="ARBA" id="ARBA00022777"/>
    </source>
</evidence>
<comment type="caution">
    <text evidence="10">The sequence shown here is derived from an EMBL/GenBank/DDBJ whole genome shotgun (WGS) entry which is preliminary data.</text>
</comment>
<keyword evidence="4" id="KW-0547">Nucleotide-binding</keyword>
<dbReference type="InterPro" id="IPR029016">
    <property type="entry name" value="GAF-like_dom_sf"/>
</dbReference>
<dbReference type="InterPro" id="IPR050482">
    <property type="entry name" value="Sensor_HK_TwoCompSys"/>
</dbReference>
<proteinExistence type="predicted"/>
<dbReference type="SMART" id="SM00065">
    <property type="entry name" value="GAF"/>
    <property type="match status" value="2"/>
</dbReference>
<dbReference type="SUPFAM" id="SSF55781">
    <property type="entry name" value="GAF domain-like"/>
    <property type="match status" value="2"/>
</dbReference>
<dbReference type="Gene3D" id="3.30.450.40">
    <property type="match status" value="2"/>
</dbReference>
<keyword evidence="5" id="KW-0418">Kinase</keyword>
<dbReference type="Proteomes" id="UP000570361">
    <property type="component" value="Unassembled WGS sequence"/>
</dbReference>
<evidence type="ECO:0000259" key="9">
    <source>
        <dbReference type="PROSITE" id="PS50109"/>
    </source>
</evidence>
<evidence type="ECO:0000256" key="1">
    <source>
        <dbReference type="ARBA" id="ARBA00000085"/>
    </source>
</evidence>
<gene>
    <name evidence="10" type="ORF">FHS18_002736</name>
</gene>
<dbReference type="Pfam" id="PF13185">
    <property type="entry name" value="GAF_2"/>
    <property type="match status" value="1"/>
</dbReference>
<dbReference type="SUPFAM" id="SSF55874">
    <property type="entry name" value="ATPase domain of HSP90 chaperone/DNA topoisomerase II/histidine kinase"/>
    <property type="match status" value="1"/>
</dbReference>
<feature type="domain" description="Histidine kinase" evidence="9">
    <location>
        <begin position="373"/>
        <end position="566"/>
    </location>
</feature>
<dbReference type="Pfam" id="PF07730">
    <property type="entry name" value="HisKA_3"/>
    <property type="match status" value="1"/>
</dbReference>
<dbReference type="InterPro" id="IPR003018">
    <property type="entry name" value="GAF"/>
</dbReference>
<dbReference type="GO" id="GO:0016020">
    <property type="term" value="C:membrane"/>
    <property type="evidence" value="ECO:0007669"/>
    <property type="project" value="InterPro"/>
</dbReference>
<keyword evidence="8" id="KW-0175">Coiled coil</keyword>
<evidence type="ECO:0000313" key="11">
    <source>
        <dbReference type="Proteomes" id="UP000570361"/>
    </source>
</evidence>
<keyword evidence="7" id="KW-0902">Two-component regulatory system</keyword>
<evidence type="ECO:0000256" key="4">
    <source>
        <dbReference type="ARBA" id="ARBA00022741"/>
    </source>
</evidence>
<dbReference type="Gene3D" id="3.30.565.10">
    <property type="entry name" value="Histidine kinase-like ATPase, C-terminal domain"/>
    <property type="match status" value="1"/>
</dbReference>
<dbReference type="SMART" id="SM00387">
    <property type="entry name" value="HATPase_c"/>
    <property type="match status" value="1"/>
</dbReference>
<dbReference type="CDD" id="cd16917">
    <property type="entry name" value="HATPase_UhpB-NarQ-NarX-like"/>
    <property type="match status" value="1"/>
</dbReference>
<keyword evidence="6" id="KW-0067">ATP-binding</keyword>
<dbReference type="PANTHER" id="PTHR24421:SF40">
    <property type="entry name" value="SENSOR HISTIDINE KINASE YHCY"/>
    <property type="match status" value="1"/>
</dbReference>
<evidence type="ECO:0000256" key="2">
    <source>
        <dbReference type="ARBA" id="ARBA00012438"/>
    </source>
</evidence>
<dbReference type="EC" id="2.7.13.3" evidence="2"/>
<evidence type="ECO:0000256" key="3">
    <source>
        <dbReference type="ARBA" id="ARBA00022679"/>
    </source>
</evidence>
<comment type="catalytic activity">
    <reaction evidence="1">
        <text>ATP + protein L-histidine = ADP + protein N-phospho-L-histidine.</text>
        <dbReference type="EC" id="2.7.13.3"/>
    </reaction>
</comment>
<accession>A0A7W5FN46</accession>
<dbReference type="InterPro" id="IPR011712">
    <property type="entry name" value="Sig_transdc_His_kin_sub3_dim/P"/>
</dbReference>
<dbReference type="Gene3D" id="1.20.5.1930">
    <property type="match status" value="1"/>
</dbReference>
<dbReference type="AlphaFoldDB" id="A0A7W5FN46"/>
<evidence type="ECO:0000256" key="6">
    <source>
        <dbReference type="ARBA" id="ARBA00022840"/>
    </source>
</evidence>
<organism evidence="10 11">
    <name type="scientific">Paenibacillus phyllosphaerae</name>
    <dbReference type="NCBI Taxonomy" id="274593"/>
    <lineage>
        <taxon>Bacteria</taxon>
        <taxon>Bacillati</taxon>
        <taxon>Bacillota</taxon>
        <taxon>Bacilli</taxon>
        <taxon>Bacillales</taxon>
        <taxon>Paenibacillaceae</taxon>
        <taxon>Paenibacillus</taxon>
    </lineage>
</organism>
<dbReference type="Pfam" id="PF02518">
    <property type="entry name" value="HATPase_c"/>
    <property type="match status" value="1"/>
</dbReference>
<dbReference type="PROSITE" id="PS50109">
    <property type="entry name" value="HIS_KIN"/>
    <property type="match status" value="1"/>
</dbReference>
<dbReference type="GO" id="GO:0046983">
    <property type="term" value="F:protein dimerization activity"/>
    <property type="evidence" value="ECO:0007669"/>
    <property type="project" value="InterPro"/>
</dbReference>
<dbReference type="InterPro" id="IPR036890">
    <property type="entry name" value="HATPase_C_sf"/>
</dbReference>
<dbReference type="GO" id="GO:0005524">
    <property type="term" value="F:ATP binding"/>
    <property type="evidence" value="ECO:0007669"/>
    <property type="project" value="UniProtKB-KW"/>
</dbReference>
<feature type="coiled-coil region" evidence="8">
    <location>
        <begin position="351"/>
        <end position="378"/>
    </location>
</feature>
<dbReference type="EMBL" id="JACHXK010000005">
    <property type="protein sequence ID" value="MBB3110669.1"/>
    <property type="molecule type" value="Genomic_DNA"/>
</dbReference>
<keyword evidence="11" id="KW-1185">Reference proteome</keyword>
<dbReference type="PANTHER" id="PTHR24421">
    <property type="entry name" value="NITRATE/NITRITE SENSOR PROTEIN NARX-RELATED"/>
    <property type="match status" value="1"/>
</dbReference>
<dbReference type="InterPro" id="IPR005467">
    <property type="entry name" value="His_kinase_dom"/>
</dbReference>